<dbReference type="InterPro" id="IPR039647">
    <property type="entry name" value="EF_hand_pair_protein_CML-like"/>
</dbReference>
<dbReference type="SUPFAM" id="SSF47473">
    <property type="entry name" value="EF-hand"/>
    <property type="match status" value="2"/>
</dbReference>
<dbReference type="PROSITE" id="PS00018">
    <property type="entry name" value="EF_HAND_1"/>
    <property type="match status" value="4"/>
</dbReference>
<keyword evidence="2" id="KW-0677">Repeat</keyword>
<feature type="region of interest" description="Disordered" evidence="3">
    <location>
        <begin position="180"/>
        <end position="269"/>
    </location>
</feature>
<dbReference type="GO" id="GO:0005509">
    <property type="term" value="F:calcium ion binding"/>
    <property type="evidence" value="ECO:0007669"/>
    <property type="project" value="InterPro"/>
</dbReference>
<feature type="domain" description="EF-hand" evidence="4">
    <location>
        <begin position="47"/>
        <end position="75"/>
    </location>
</feature>
<evidence type="ECO:0000313" key="6">
    <source>
        <dbReference type="Proteomes" id="UP000317648"/>
    </source>
</evidence>
<feature type="compositionally biased region" description="Basic and acidic residues" evidence="3">
    <location>
        <begin position="180"/>
        <end position="230"/>
    </location>
</feature>
<organism evidence="5 6">
    <name type="scientific">Lignipirellula cremea</name>
    <dbReference type="NCBI Taxonomy" id="2528010"/>
    <lineage>
        <taxon>Bacteria</taxon>
        <taxon>Pseudomonadati</taxon>
        <taxon>Planctomycetota</taxon>
        <taxon>Planctomycetia</taxon>
        <taxon>Pirellulales</taxon>
        <taxon>Pirellulaceae</taxon>
        <taxon>Lignipirellula</taxon>
    </lineage>
</organism>
<evidence type="ECO:0000256" key="2">
    <source>
        <dbReference type="ARBA" id="ARBA00022737"/>
    </source>
</evidence>
<protein>
    <submittedName>
        <fullName evidence="5">Transaldolase/EF-hand domain-containing protein</fullName>
    </submittedName>
</protein>
<sequence length="451" mass="49158">MPQADILARLLWAKRPLAPLLAVRWGWAACLGMLLAGSTAWGQGGFDLSGILRRMDANQNGQLEPNEVSERARRFVDRLAEKAELDPSQPLPLEKLLQSYTDEKSGDGDKSRDGDRDSRSSRFSGPSKSEPLVGSFGVGSELPVPPGFDIPADSPLASPLPLAQRYDAKVIEDAEKILARYDKNGDQLLDREEWEKARWRSDPRQSDLNRDGKLSKTELCERVAQHEKSRSSSSSSSSGSSRGYSSSRSSGGSSSSSGGSSSSSDSTSKYRRYAESLLKQYDTNKNGVLEKDEWRGESANADSNNDSVVTLDELTVRLSNYSKDSGSSSSSSGSSSTTASSTSSSRPSSSSRSSWSGRSSYSRSSYSRSSSRDKKDEEPKSYRFLAPTERLPSGLPDWFARNDADGDGQIKMAEYSAAWTKALVDEFIAFDRDGNGFITPEEALAAEEEKK</sequence>
<feature type="domain" description="EF-hand" evidence="4">
    <location>
        <begin position="394"/>
        <end position="422"/>
    </location>
</feature>
<feature type="domain" description="EF-hand" evidence="4">
    <location>
        <begin position="173"/>
        <end position="201"/>
    </location>
</feature>
<dbReference type="InterPro" id="IPR018247">
    <property type="entry name" value="EF_Hand_1_Ca_BS"/>
</dbReference>
<dbReference type="SMART" id="SM00054">
    <property type="entry name" value="EFh"/>
    <property type="match status" value="5"/>
</dbReference>
<dbReference type="OrthoDB" id="287435at2"/>
<dbReference type="KEGG" id="lcre:Pla8534_11160"/>
<feature type="domain" description="EF-hand" evidence="4">
    <location>
        <begin position="273"/>
        <end position="301"/>
    </location>
</feature>
<dbReference type="Gene3D" id="1.10.238.10">
    <property type="entry name" value="EF-hand"/>
    <property type="match status" value="3"/>
</dbReference>
<feature type="compositionally biased region" description="Low complexity" evidence="3">
    <location>
        <begin position="231"/>
        <end position="267"/>
    </location>
</feature>
<dbReference type="InterPro" id="IPR002048">
    <property type="entry name" value="EF_hand_dom"/>
</dbReference>
<evidence type="ECO:0000256" key="3">
    <source>
        <dbReference type="SAM" id="MobiDB-lite"/>
    </source>
</evidence>
<name>A0A518DNB6_9BACT</name>
<feature type="compositionally biased region" description="Basic and acidic residues" evidence="3">
    <location>
        <begin position="370"/>
        <end position="381"/>
    </location>
</feature>
<evidence type="ECO:0000259" key="4">
    <source>
        <dbReference type="SMART" id="SM00054"/>
    </source>
</evidence>
<evidence type="ECO:0000313" key="5">
    <source>
        <dbReference type="EMBL" id="QDU93336.1"/>
    </source>
</evidence>
<feature type="region of interest" description="Disordered" evidence="3">
    <location>
        <begin position="100"/>
        <end position="150"/>
    </location>
</feature>
<accession>A0A518DNB6</accession>
<dbReference type="AlphaFoldDB" id="A0A518DNB6"/>
<keyword evidence="6" id="KW-1185">Reference proteome</keyword>
<feature type="region of interest" description="Disordered" evidence="3">
    <location>
        <begin position="320"/>
        <end position="397"/>
    </location>
</feature>
<dbReference type="Pfam" id="PF13202">
    <property type="entry name" value="EF-hand_5"/>
    <property type="match status" value="3"/>
</dbReference>
<dbReference type="PANTHER" id="PTHR10891">
    <property type="entry name" value="EF-HAND CALCIUM-BINDING DOMAIN CONTAINING PROTEIN"/>
    <property type="match status" value="1"/>
</dbReference>
<dbReference type="EMBL" id="CP036433">
    <property type="protein sequence ID" value="QDU93336.1"/>
    <property type="molecule type" value="Genomic_DNA"/>
</dbReference>
<feature type="compositionally biased region" description="Basic and acidic residues" evidence="3">
    <location>
        <begin position="101"/>
        <end position="120"/>
    </location>
</feature>
<keyword evidence="1" id="KW-0479">Metal-binding</keyword>
<gene>
    <name evidence="5" type="ORF">Pla8534_11160</name>
</gene>
<reference evidence="5 6" key="1">
    <citation type="submission" date="2019-02" db="EMBL/GenBank/DDBJ databases">
        <title>Deep-cultivation of Planctomycetes and their phenomic and genomic characterization uncovers novel biology.</title>
        <authorList>
            <person name="Wiegand S."/>
            <person name="Jogler M."/>
            <person name="Boedeker C."/>
            <person name="Pinto D."/>
            <person name="Vollmers J."/>
            <person name="Rivas-Marin E."/>
            <person name="Kohn T."/>
            <person name="Peeters S.H."/>
            <person name="Heuer A."/>
            <person name="Rast P."/>
            <person name="Oberbeckmann S."/>
            <person name="Bunk B."/>
            <person name="Jeske O."/>
            <person name="Meyerdierks A."/>
            <person name="Storesund J.E."/>
            <person name="Kallscheuer N."/>
            <person name="Luecker S."/>
            <person name="Lage O.M."/>
            <person name="Pohl T."/>
            <person name="Merkel B.J."/>
            <person name="Hornburger P."/>
            <person name="Mueller R.-W."/>
            <person name="Bruemmer F."/>
            <person name="Labrenz M."/>
            <person name="Spormann A.M."/>
            <person name="Op den Camp H."/>
            <person name="Overmann J."/>
            <person name="Amann R."/>
            <person name="Jetten M.S.M."/>
            <person name="Mascher T."/>
            <person name="Medema M.H."/>
            <person name="Devos D.P."/>
            <person name="Kaster A.-K."/>
            <person name="Ovreas L."/>
            <person name="Rohde M."/>
            <person name="Galperin M.Y."/>
            <person name="Jogler C."/>
        </authorList>
    </citation>
    <scope>NUCLEOTIDE SEQUENCE [LARGE SCALE GENOMIC DNA]</scope>
    <source>
        <strain evidence="5 6">Pla85_3_4</strain>
    </source>
</reference>
<dbReference type="RefSeq" id="WP_145050058.1">
    <property type="nucleotide sequence ID" value="NZ_CP036433.1"/>
</dbReference>
<dbReference type="InterPro" id="IPR011992">
    <property type="entry name" value="EF-hand-dom_pair"/>
</dbReference>
<proteinExistence type="predicted"/>
<feature type="compositionally biased region" description="Low complexity" evidence="3">
    <location>
        <begin position="320"/>
        <end position="369"/>
    </location>
</feature>
<evidence type="ECO:0000256" key="1">
    <source>
        <dbReference type="ARBA" id="ARBA00022723"/>
    </source>
</evidence>
<dbReference type="Proteomes" id="UP000317648">
    <property type="component" value="Chromosome"/>
</dbReference>
<feature type="domain" description="EF-hand" evidence="4">
    <location>
        <begin position="423"/>
        <end position="450"/>
    </location>
</feature>